<evidence type="ECO:0000313" key="1">
    <source>
        <dbReference type="EMBL" id="MBO0609869.1"/>
    </source>
</evidence>
<dbReference type="SUPFAM" id="SSF53254">
    <property type="entry name" value="Phosphoglycerate mutase-like"/>
    <property type="match status" value="1"/>
</dbReference>
<dbReference type="EMBL" id="JAFMPK010000045">
    <property type="protein sequence ID" value="MBO0609869.1"/>
    <property type="molecule type" value="Genomic_DNA"/>
</dbReference>
<reference evidence="2" key="1">
    <citation type="submission" date="2023-07" db="EMBL/GenBank/DDBJ databases">
        <title>Myceligenerans salitolerans sp. nov., a halotolerant actinomycete isolated from a salt lake in Xinjiang, China.</title>
        <authorList>
            <person name="Guan T."/>
        </authorList>
    </citation>
    <scope>NUCLEOTIDE SEQUENCE [LARGE SCALE GENOMIC DNA]</scope>
    <source>
        <strain evidence="2">XHU 5031</strain>
    </source>
</reference>
<dbReference type="Gene3D" id="3.40.50.1240">
    <property type="entry name" value="Phosphoglycerate mutase-like"/>
    <property type="match status" value="1"/>
</dbReference>
<name>A0ABS3IBU5_9MICO</name>
<dbReference type="Proteomes" id="UP000664617">
    <property type="component" value="Unassembled WGS sequence"/>
</dbReference>
<keyword evidence="2" id="KW-1185">Reference proteome</keyword>
<proteinExistence type="predicted"/>
<organism evidence="1 2">
    <name type="scientific">Myceligenerans salitolerans</name>
    <dbReference type="NCBI Taxonomy" id="1230528"/>
    <lineage>
        <taxon>Bacteria</taxon>
        <taxon>Bacillati</taxon>
        <taxon>Actinomycetota</taxon>
        <taxon>Actinomycetes</taxon>
        <taxon>Micrococcales</taxon>
        <taxon>Promicromonosporaceae</taxon>
        <taxon>Myceligenerans</taxon>
    </lineage>
</organism>
<comment type="caution">
    <text evidence="1">The sequence shown here is derived from an EMBL/GenBank/DDBJ whole genome shotgun (WGS) entry which is preliminary data.</text>
</comment>
<dbReference type="RefSeq" id="WP_207275819.1">
    <property type="nucleotide sequence ID" value="NZ_JAFMPK010000045.1"/>
</dbReference>
<accession>A0ABS3IBU5</accession>
<protein>
    <submittedName>
        <fullName evidence="1">Histidine phosphatase family protein</fullName>
    </submittedName>
</protein>
<gene>
    <name evidence="1" type="ORF">J0911_12615</name>
</gene>
<dbReference type="Pfam" id="PF00300">
    <property type="entry name" value="His_Phos_1"/>
    <property type="match status" value="1"/>
</dbReference>
<dbReference type="InterPro" id="IPR029033">
    <property type="entry name" value="His_PPase_superfam"/>
</dbReference>
<evidence type="ECO:0000313" key="2">
    <source>
        <dbReference type="Proteomes" id="UP000664617"/>
    </source>
</evidence>
<sequence length="412" mass="45483">MVVFLVRHGRPLLDPAVPASTWLLDPDHEHEVTELAARAPWPQGAVWFTSPEPKAARTAFLLAGREVPMVTDLREHDRGETTWLPDFADAIRQAFAQPYSEVRAGWESIAQTRSRVVAAVGRIMAEHSGRDVVLVGHGTAWTLLAAELTGTEPDLERWQAMTMLDVIVVEKTTLLQPDPDAPAEVWREHLWDRLAVAARRRETWAVELVARLRKDPLVGGLFPVFSHSVLHLRTRPIRDPEARLVAMAAPVSGGRFAALVPADGQVFGAWGEYFPWPQYQGVEATVEALREGLATRETREPVVNEWTLHDNGQPVARFIVTGIAPSDGLFGRLAVEGSRLLAGAIAAARAVPVERADLDDAPEMWTPVDPTALTSLTLRTHTGRTIHEFTLRVRDDRTWLVPDMSSVASAAT</sequence>
<dbReference type="InterPro" id="IPR013078">
    <property type="entry name" value="His_Pase_superF_clade-1"/>
</dbReference>